<dbReference type="Gene3D" id="3.40.50.150">
    <property type="entry name" value="Vaccinia Virus protein VP39"/>
    <property type="match status" value="1"/>
</dbReference>
<dbReference type="GO" id="GO:0008757">
    <property type="term" value="F:S-adenosylmethionine-dependent methyltransferase activity"/>
    <property type="evidence" value="ECO:0007669"/>
    <property type="project" value="InterPro"/>
</dbReference>
<dbReference type="Pfam" id="PF08241">
    <property type="entry name" value="Methyltransf_11"/>
    <property type="match status" value="1"/>
</dbReference>
<protein>
    <recommendedName>
        <fullName evidence="1">Methyltransferase type 11 domain-containing protein</fullName>
    </recommendedName>
</protein>
<dbReference type="InterPro" id="IPR029063">
    <property type="entry name" value="SAM-dependent_MTases_sf"/>
</dbReference>
<dbReference type="OrthoDB" id="65624at2"/>
<name>A0A8B2NRH4_9HYPH</name>
<keyword evidence="3" id="KW-1185">Reference proteome</keyword>
<dbReference type="EMBL" id="QHHQ01000006">
    <property type="protein sequence ID" value="RAH98836.1"/>
    <property type="molecule type" value="Genomic_DNA"/>
</dbReference>
<gene>
    <name evidence="2" type="ORF">DLJ53_24695</name>
</gene>
<dbReference type="PANTHER" id="PTHR43591:SF24">
    <property type="entry name" value="2-METHOXY-6-POLYPRENYL-1,4-BENZOQUINOL METHYLASE, MITOCHONDRIAL"/>
    <property type="match status" value="1"/>
</dbReference>
<proteinExistence type="predicted"/>
<feature type="domain" description="Methyltransferase type 11" evidence="1">
    <location>
        <begin position="52"/>
        <end position="148"/>
    </location>
</feature>
<evidence type="ECO:0000313" key="3">
    <source>
        <dbReference type="Proteomes" id="UP000249590"/>
    </source>
</evidence>
<comment type="caution">
    <text evidence="2">The sequence shown here is derived from an EMBL/GenBank/DDBJ whole genome shotgun (WGS) entry which is preliminary data.</text>
</comment>
<dbReference type="AlphaFoldDB" id="A0A8B2NRH4"/>
<dbReference type="PANTHER" id="PTHR43591">
    <property type="entry name" value="METHYLTRANSFERASE"/>
    <property type="match status" value="1"/>
</dbReference>
<dbReference type="RefSeq" id="WP_111350234.1">
    <property type="nucleotide sequence ID" value="NZ_QHHQ01000006.1"/>
</dbReference>
<dbReference type="InterPro" id="IPR013216">
    <property type="entry name" value="Methyltransf_11"/>
</dbReference>
<evidence type="ECO:0000313" key="2">
    <source>
        <dbReference type="EMBL" id="RAH98836.1"/>
    </source>
</evidence>
<dbReference type="SUPFAM" id="SSF53335">
    <property type="entry name" value="S-adenosyl-L-methionine-dependent methyltransferases"/>
    <property type="match status" value="1"/>
</dbReference>
<organism evidence="2 3">
    <name type="scientific">Acuticoccus sediminis</name>
    <dbReference type="NCBI Taxonomy" id="2184697"/>
    <lineage>
        <taxon>Bacteria</taxon>
        <taxon>Pseudomonadati</taxon>
        <taxon>Pseudomonadota</taxon>
        <taxon>Alphaproteobacteria</taxon>
        <taxon>Hyphomicrobiales</taxon>
        <taxon>Amorphaceae</taxon>
        <taxon>Acuticoccus</taxon>
    </lineage>
</organism>
<reference evidence="2 3" key="1">
    <citation type="submission" date="2018-05" db="EMBL/GenBank/DDBJ databases">
        <title>Acuticoccus sediminis sp. nov., isolated from deep-sea sediment of Indian Ocean.</title>
        <authorList>
            <person name="Liu X."/>
            <person name="Lai Q."/>
            <person name="Du Y."/>
            <person name="Sun F."/>
            <person name="Zhang X."/>
            <person name="Wang S."/>
            <person name="Shao Z."/>
        </authorList>
    </citation>
    <scope>NUCLEOTIDE SEQUENCE [LARGE SCALE GENOMIC DNA]</scope>
    <source>
        <strain evidence="2 3">PTG4-2</strain>
    </source>
</reference>
<evidence type="ECO:0000259" key="1">
    <source>
        <dbReference type="Pfam" id="PF08241"/>
    </source>
</evidence>
<sequence>MADPFQNVSDAGQELIDIMVETLENRGADPQMVPVIDAYLDDLTVAPGARIVEIGAGTGPVSRRIADRFPDASVLGVEPSPELVAEADKRVGGRANLAFAVGSGDRLAEVDGGIDIAVQHTVLSHVPDPAVLVAEAARVLKPGGRLVICDADFSKQSAGAFEDDPLQACFDLFRKTFVTDAFLAAKLPRLIADAGLTLDIFRVANRLTLTGPGVLGPVRMATKYMLDNGMIGEPLAVALVGEYERRDRDGTLYALTPFVTAISTRPRAT</sequence>
<dbReference type="Proteomes" id="UP000249590">
    <property type="component" value="Unassembled WGS sequence"/>
</dbReference>
<accession>A0A8B2NRH4</accession>
<dbReference type="CDD" id="cd02440">
    <property type="entry name" value="AdoMet_MTases"/>
    <property type="match status" value="1"/>
</dbReference>